<accession>A0A1B6GKH6</accession>
<gene>
    <name evidence="1" type="ORF">g.50432</name>
</gene>
<feature type="non-terminal residue" evidence="1">
    <location>
        <position position="171"/>
    </location>
</feature>
<feature type="non-terminal residue" evidence="1">
    <location>
        <position position="1"/>
    </location>
</feature>
<name>A0A1B6GKH6_9HEMI</name>
<evidence type="ECO:0000313" key="1">
    <source>
        <dbReference type="EMBL" id="JAS62900.1"/>
    </source>
</evidence>
<dbReference type="EMBL" id="GECZ01006869">
    <property type="protein sequence ID" value="JAS62900.1"/>
    <property type="molecule type" value="Transcribed_RNA"/>
</dbReference>
<sequence length="171" mass="18647">SRLSLDSGLGSSSSTGSFQLKTHSVPPGFKPLPGHNNNNFVTNKETNEGIHIVCTKSLTYPWLCKSEITEGQCPLKRILKRYPNVVALNSNVINPRFSSEYKIISACTGMYIAFCGDSKRVTNTERLNGGGQEMDLNVGHVPVTDYRNTCFDVRLNGGGLEMDANVGHVPV</sequence>
<reference evidence="1" key="1">
    <citation type="submission" date="2015-11" db="EMBL/GenBank/DDBJ databases">
        <title>De novo transcriptome assembly of four potential Pierce s Disease insect vectors from Arizona vineyards.</title>
        <authorList>
            <person name="Tassone E.E."/>
        </authorList>
    </citation>
    <scope>NUCLEOTIDE SEQUENCE</scope>
</reference>
<proteinExistence type="predicted"/>
<protein>
    <submittedName>
        <fullName evidence="1">Uncharacterized protein</fullName>
    </submittedName>
</protein>
<dbReference type="AlphaFoldDB" id="A0A1B6GKH6"/>
<organism evidence="1">
    <name type="scientific">Cuerna arida</name>
    <dbReference type="NCBI Taxonomy" id="1464854"/>
    <lineage>
        <taxon>Eukaryota</taxon>
        <taxon>Metazoa</taxon>
        <taxon>Ecdysozoa</taxon>
        <taxon>Arthropoda</taxon>
        <taxon>Hexapoda</taxon>
        <taxon>Insecta</taxon>
        <taxon>Pterygota</taxon>
        <taxon>Neoptera</taxon>
        <taxon>Paraneoptera</taxon>
        <taxon>Hemiptera</taxon>
        <taxon>Auchenorrhyncha</taxon>
        <taxon>Membracoidea</taxon>
        <taxon>Cicadellidae</taxon>
        <taxon>Cicadellinae</taxon>
        <taxon>Proconiini</taxon>
        <taxon>Cuerna</taxon>
    </lineage>
</organism>